<evidence type="ECO:0000313" key="10">
    <source>
        <dbReference type="Proteomes" id="UP000244811"/>
    </source>
</evidence>
<accession>A0A976SIS4</accession>
<proteinExistence type="inferred from homology"/>
<gene>
    <name evidence="9" type="primary">COX17</name>
    <name evidence="9" type="ORF">MACK_003717</name>
</gene>
<evidence type="ECO:0000256" key="4">
    <source>
        <dbReference type="ARBA" id="ARBA00023008"/>
    </source>
</evidence>
<dbReference type="GO" id="GO:0005758">
    <property type="term" value="C:mitochondrial intermembrane space"/>
    <property type="evidence" value="ECO:0007669"/>
    <property type="project" value="UniProtKB-SubCell"/>
</dbReference>
<protein>
    <submittedName>
        <fullName evidence="9">Cytochrome c oxidase copper chaperone</fullName>
    </submittedName>
</protein>
<feature type="binding site" evidence="8">
    <location>
        <position position="36"/>
    </location>
    <ligand>
        <name>Cu cation</name>
        <dbReference type="ChEBI" id="CHEBI:23378"/>
    </ligand>
</feature>
<dbReference type="AlphaFoldDB" id="A0A976SIS4"/>
<name>A0A976SIS4_THEOR</name>
<evidence type="ECO:0000313" key="9">
    <source>
        <dbReference type="EMBL" id="UVC49612.1"/>
    </source>
</evidence>
<comment type="similarity">
    <text evidence="2">Belongs to the COX17 family.</text>
</comment>
<dbReference type="GO" id="GO:0016531">
    <property type="term" value="F:copper chaperone activity"/>
    <property type="evidence" value="ECO:0007669"/>
    <property type="project" value="InterPro"/>
</dbReference>
<comment type="subcellular location">
    <subcellularLocation>
        <location evidence="1">Mitochondrion intermembrane space</location>
    </subcellularLocation>
</comment>
<dbReference type="PANTHER" id="PTHR16719:SF0">
    <property type="entry name" value="CYTOCHROME C OXIDASE COPPER CHAPERONE"/>
    <property type="match status" value="1"/>
</dbReference>
<evidence type="ECO:0000256" key="3">
    <source>
        <dbReference type="ARBA" id="ARBA00022723"/>
    </source>
</evidence>
<organism evidence="9 10">
    <name type="scientific">Theileria orientalis</name>
    <dbReference type="NCBI Taxonomy" id="68886"/>
    <lineage>
        <taxon>Eukaryota</taxon>
        <taxon>Sar</taxon>
        <taxon>Alveolata</taxon>
        <taxon>Apicomplexa</taxon>
        <taxon>Aconoidasida</taxon>
        <taxon>Piroplasmida</taxon>
        <taxon>Theileriidae</taxon>
        <taxon>Theileria</taxon>
    </lineage>
</organism>
<evidence type="ECO:0000256" key="7">
    <source>
        <dbReference type="ARBA" id="ARBA00023186"/>
    </source>
</evidence>
<dbReference type="PANTHER" id="PTHR16719">
    <property type="entry name" value="CYTOCHROME C OXIDASE COPPER CHAPERONE"/>
    <property type="match status" value="1"/>
</dbReference>
<dbReference type="Proteomes" id="UP000244811">
    <property type="component" value="Chromosome 3"/>
</dbReference>
<dbReference type="Pfam" id="PF05051">
    <property type="entry name" value="COX17"/>
    <property type="match status" value="1"/>
</dbReference>
<dbReference type="InterPro" id="IPR009069">
    <property type="entry name" value="Cys_alpha_HP_mot_SF"/>
</dbReference>
<dbReference type="Gene3D" id="1.10.287.1130">
    <property type="entry name" value="CytochromE C oxidase copper chaperone"/>
    <property type="match status" value="1"/>
</dbReference>
<keyword evidence="7" id="KW-0143">Chaperone</keyword>
<dbReference type="GO" id="GO:0005507">
    <property type="term" value="F:copper ion binding"/>
    <property type="evidence" value="ECO:0007669"/>
    <property type="project" value="InterPro"/>
</dbReference>
<evidence type="ECO:0000256" key="2">
    <source>
        <dbReference type="ARBA" id="ARBA00009241"/>
    </source>
</evidence>
<feature type="binding site" evidence="8">
    <location>
        <position position="37"/>
    </location>
    <ligand>
        <name>Cu cation</name>
        <dbReference type="ChEBI" id="CHEBI:23378"/>
    </ligand>
</feature>
<keyword evidence="6" id="KW-1015">Disulfide bond</keyword>
<dbReference type="EMBL" id="CP056070">
    <property type="protein sequence ID" value="UVC49612.1"/>
    <property type="molecule type" value="Genomic_DNA"/>
</dbReference>
<evidence type="ECO:0000256" key="6">
    <source>
        <dbReference type="ARBA" id="ARBA00023157"/>
    </source>
</evidence>
<dbReference type="PROSITE" id="PS51808">
    <property type="entry name" value="CHCH"/>
    <property type="match status" value="1"/>
</dbReference>
<reference evidence="9" key="1">
    <citation type="submission" date="2022-07" db="EMBL/GenBank/DDBJ databases">
        <title>Evaluation of T. orientalis genome assembly methods using nanopore sequencing and analysis of variation between genomes.</title>
        <authorList>
            <person name="Yam J."/>
            <person name="Micallef M.L."/>
            <person name="Liu M."/>
            <person name="Djordjevic S.P."/>
            <person name="Bogema D.R."/>
            <person name="Jenkins C."/>
        </authorList>
    </citation>
    <scope>NUCLEOTIDE SEQUENCE</scope>
    <source>
        <strain evidence="9">Goon Nure</strain>
    </source>
</reference>
<keyword evidence="3 8" id="KW-0479">Metal-binding</keyword>
<dbReference type="InterPro" id="IPR007745">
    <property type="entry name" value="Cyt_c_oxidase_Cu-chaperone"/>
</dbReference>
<keyword evidence="4 8" id="KW-0186">Copper</keyword>
<evidence type="ECO:0000256" key="5">
    <source>
        <dbReference type="ARBA" id="ARBA00023128"/>
    </source>
</evidence>
<evidence type="ECO:0000256" key="8">
    <source>
        <dbReference type="PIRSR" id="PIRSR607745-1"/>
    </source>
</evidence>
<evidence type="ECO:0000256" key="1">
    <source>
        <dbReference type="ARBA" id="ARBA00004569"/>
    </source>
</evidence>
<sequence>MRFFFFTNISEQFCKKESCNHKSSVNQGSTDKKLPCCVCKETKEARDLCIAKNGLDKCKEFVEAHNRCLRNEGFTVEDPKT</sequence>
<dbReference type="SUPFAM" id="SSF47072">
    <property type="entry name" value="Cysteine alpha-hairpin motif"/>
    <property type="match status" value="1"/>
</dbReference>
<keyword evidence="5" id="KW-0496">Mitochondrion</keyword>